<keyword evidence="1" id="KW-0547">Nucleotide-binding</keyword>
<reference evidence="5" key="1">
    <citation type="journal article" date="2021" name="PeerJ">
        <title>Extensive microbial diversity within the chicken gut microbiome revealed by metagenomics and culture.</title>
        <authorList>
            <person name="Gilroy R."/>
            <person name="Ravi A."/>
            <person name="Getino M."/>
            <person name="Pursley I."/>
            <person name="Horton D.L."/>
            <person name="Alikhan N.F."/>
            <person name="Baker D."/>
            <person name="Gharbi K."/>
            <person name="Hall N."/>
            <person name="Watson M."/>
            <person name="Adriaenssens E.M."/>
            <person name="Foster-Nyarko E."/>
            <person name="Jarju S."/>
            <person name="Secka A."/>
            <person name="Antonio M."/>
            <person name="Oren A."/>
            <person name="Chaudhuri R.R."/>
            <person name="La Ragione R."/>
            <person name="Hildebrand F."/>
            <person name="Pallen M.J."/>
        </authorList>
    </citation>
    <scope>NUCLEOTIDE SEQUENCE</scope>
    <source>
        <strain evidence="5">CHK183-5548</strain>
    </source>
</reference>
<proteinExistence type="predicted"/>
<keyword evidence="2" id="KW-0067">ATP-binding</keyword>
<evidence type="ECO:0000256" key="2">
    <source>
        <dbReference type="ARBA" id="ARBA00022840"/>
    </source>
</evidence>
<feature type="domain" description="Stage III sporulation protein AA AAA+ ATPase" evidence="4">
    <location>
        <begin position="85"/>
        <end position="334"/>
    </location>
</feature>
<feature type="region of interest" description="Disordered" evidence="3">
    <location>
        <begin position="54"/>
        <end position="82"/>
    </location>
</feature>
<dbReference type="EMBL" id="DWWL01000047">
    <property type="protein sequence ID" value="HJC47910.1"/>
    <property type="molecule type" value="Genomic_DNA"/>
</dbReference>
<name>A0A9D2T7G9_9FIRM</name>
<evidence type="ECO:0000313" key="6">
    <source>
        <dbReference type="Proteomes" id="UP000823883"/>
    </source>
</evidence>
<dbReference type="Proteomes" id="UP000823883">
    <property type="component" value="Unassembled WGS sequence"/>
</dbReference>
<dbReference type="NCBIfam" id="TIGR02858">
    <property type="entry name" value="spore_III_AA"/>
    <property type="match status" value="1"/>
</dbReference>
<dbReference type="InterPro" id="IPR027417">
    <property type="entry name" value="P-loop_NTPase"/>
</dbReference>
<dbReference type="AlphaFoldDB" id="A0A9D2T7G9"/>
<dbReference type="GO" id="GO:0005524">
    <property type="term" value="F:ATP binding"/>
    <property type="evidence" value="ECO:0007669"/>
    <property type="project" value="UniProtKB-KW"/>
</dbReference>
<reference evidence="5" key="2">
    <citation type="submission" date="2021-04" db="EMBL/GenBank/DDBJ databases">
        <authorList>
            <person name="Gilroy R."/>
        </authorList>
    </citation>
    <scope>NUCLEOTIDE SEQUENCE</scope>
    <source>
        <strain evidence="5">CHK183-5548</strain>
    </source>
</reference>
<evidence type="ECO:0000313" key="5">
    <source>
        <dbReference type="EMBL" id="HJC47910.1"/>
    </source>
</evidence>
<comment type="caution">
    <text evidence="5">The sequence shown here is derived from an EMBL/GenBank/DDBJ whole genome shotgun (WGS) entry which is preliminary data.</text>
</comment>
<organism evidence="5 6">
    <name type="scientific">Candidatus Lachnoclostridium pullistercoris</name>
    <dbReference type="NCBI Taxonomy" id="2838632"/>
    <lineage>
        <taxon>Bacteria</taxon>
        <taxon>Bacillati</taxon>
        <taxon>Bacillota</taxon>
        <taxon>Clostridia</taxon>
        <taxon>Lachnospirales</taxon>
        <taxon>Lachnospiraceae</taxon>
    </lineage>
</organism>
<protein>
    <submittedName>
        <fullName evidence="5">Stage III sporulation protein AA</fullName>
    </submittedName>
</protein>
<sequence length="337" mass="37300">MKSQETWTRIFGRGLRETLEKLPLDFRDLKEIRVRSGQPLYLWYQNREYTVGEDGRMEPSRFPGQAFPAEREKGPGRERERREFSRRIVTEQELMETVECMGNYSLYAFEDEIRQGFLTVRGGHRIGLAGKAVTEGQSIKTIRNISALNVRFAHQVRGCGEPVLPRLIKEGKLCHTLLISPPGGGKTTLLRDLVRLLSDGYGGRPGASTAVVDERSEIAACYQGVPQNDLGSRTDVLDGCPKALGLMMVIRTMTPAVAAVDEIGGREDLQAVEYAAGCGCSVLATVHGSSLEDVRRKPAFRELLDEGIFERFVVLGTIEKAGTVKAVLDEEGNEVAI</sequence>
<feature type="compositionally biased region" description="Basic and acidic residues" evidence="3">
    <location>
        <begin position="69"/>
        <end position="82"/>
    </location>
</feature>
<evidence type="ECO:0000256" key="1">
    <source>
        <dbReference type="ARBA" id="ARBA00022741"/>
    </source>
</evidence>
<dbReference type="InterPro" id="IPR014217">
    <property type="entry name" value="Spore_III_AA"/>
</dbReference>
<dbReference type="Gene3D" id="3.40.50.300">
    <property type="entry name" value="P-loop containing nucleotide triphosphate hydrolases"/>
    <property type="match status" value="1"/>
</dbReference>
<gene>
    <name evidence="5" type="primary">spoIIIAA</name>
    <name evidence="5" type="ORF">IAA04_07650</name>
</gene>
<dbReference type="SUPFAM" id="SSF52540">
    <property type="entry name" value="P-loop containing nucleoside triphosphate hydrolases"/>
    <property type="match status" value="1"/>
</dbReference>
<accession>A0A9D2T7G9</accession>
<dbReference type="Pfam" id="PF19568">
    <property type="entry name" value="Spore_III_AA"/>
    <property type="match status" value="1"/>
</dbReference>
<evidence type="ECO:0000256" key="3">
    <source>
        <dbReference type="SAM" id="MobiDB-lite"/>
    </source>
</evidence>
<dbReference type="PANTHER" id="PTHR20953:SF3">
    <property type="entry name" value="P-LOOP CONTAINING NUCLEOSIDE TRIPHOSPHATE HYDROLASES SUPERFAMILY PROTEIN"/>
    <property type="match status" value="1"/>
</dbReference>
<dbReference type="PANTHER" id="PTHR20953">
    <property type="entry name" value="KINASE-RELATED"/>
    <property type="match status" value="1"/>
</dbReference>
<evidence type="ECO:0000259" key="4">
    <source>
        <dbReference type="Pfam" id="PF19568"/>
    </source>
</evidence>
<dbReference type="InterPro" id="IPR045735">
    <property type="entry name" value="Spore_III_AA_AAA+_ATPase"/>
</dbReference>